<dbReference type="EMBL" id="UFQT01002294">
    <property type="protein sequence ID" value="SSX33133.1"/>
    <property type="molecule type" value="Genomic_DNA"/>
</dbReference>
<keyword evidence="1" id="KW-0472">Membrane</keyword>
<protein>
    <submittedName>
        <fullName evidence="2">CSON005968 protein</fullName>
    </submittedName>
</protein>
<feature type="transmembrane region" description="Helical" evidence="1">
    <location>
        <begin position="36"/>
        <end position="58"/>
    </location>
</feature>
<keyword evidence="1" id="KW-0812">Transmembrane</keyword>
<sequence>MKFFDFTITLFVHIQMIFKQNSAISFDHVIFINYNIYFYFSLTHGTVMGSNNVFLIFINFQKIIKFQIFHLL</sequence>
<accession>A0A336LAB6</accession>
<gene>
    <name evidence="2" type="primary">CSON005968</name>
</gene>
<name>A0A336LAB6_CULSO</name>
<organism evidence="2">
    <name type="scientific">Culicoides sonorensis</name>
    <name type="common">Biting midge</name>
    <dbReference type="NCBI Taxonomy" id="179676"/>
    <lineage>
        <taxon>Eukaryota</taxon>
        <taxon>Metazoa</taxon>
        <taxon>Ecdysozoa</taxon>
        <taxon>Arthropoda</taxon>
        <taxon>Hexapoda</taxon>
        <taxon>Insecta</taxon>
        <taxon>Pterygota</taxon>
        <taxon>Neoptera</taxon>
        <taxon>Endopterygota</taxon>
        <taxon>Diptera</taxon>
        <taxon>Nematocera</taxon>
        <taxon>Chironomoidea</taxon>
        <taxon>Ceratopogonidae</taxon>
        <taxon>Ceratopogoninae</taxon>
        <taxon>Culicoides</taxon>
        <taxon>Monoculicoides</taxon>
    </lineage>
</organism>
<proteinExistence type="predicted"/>
<dbReference type="EMBL" id="UFQS01002294">
    <property type="protein sequence ID" value="SSX13707.1"/>
    <property type="molecule type" value="Genomic_DNA"/>
</dbReference>
<evidence type="ECO:0000256" key="1">
    <source>
        <dbReference type="SAM" id="Phobius"/>
    </source>
</evidence>
<reference evidence="2" key="1">
    <citation type="submission" date="2018-04" db="EMBL/GenBank/DDBJ databases">
        <authorList>
            <person name="Go L.Y."/>
            <person name="Mitchell J.A."/>
        </authorList>
    </citation>
    <scope>NUCLEOTIDE SEQUENCE</scope>
    <source>
        <tissue evidence="2">Whole organism</tissue>
    </source>
</reference>
<keyword evidence="1" id="KW-1133">Transmembrane helix</keyword>
<dbReference type="AlphaFoldDB" id="A0A336LAB6"/>
<evidence type="ECO:0000313" key="2">
    <source>
        <dbReference type="EMBL" id="SSX13707.1"/>
    </source>
</evidence>
<dbReference type="VEuPathDB" id="VectorBase:CSON005968"/>
<reference evidence="3" key="2">
    <citation type="submission" date="2018-07" db="EMBL/GenBank/DDBJ databases">
        <authorList>
            <person name="Quirk P.G."/>
            <person name="Krulwich T.A."/>
        </authorList>
    </citation>
    <scope>NUCLEOTIDE SEQUENCE</scope>
</reference>
<evidence type="ECO:0000313" key="3">
    <source>
        <dbReference type="EMBL" id="SSX33133.1"/>
    </source>
</evidence>